<comment type="similarity">
    <text evidence="1 3">Belongs to the BCP1 family.</text>
</comment>
<dbReference type="GO" id="GO:0005634">
    <property type="term" value="C:nucleus"/>
    <property type="evidence" value="ECO:0007669"/>
    <property type="project" value="UniProtKB-SubCell"/>
</dbReference>
<name>A0A1G4J796_9SACH</name>
<evidence type="ECO:0000256" key="1">
    <source>
        <dbReference type="ARBA" id="ARBA00006781"/>
    </source>
</evidence>
<comment type="subcellular location">
    <subcellularLocation>
        <location evidence="3">Nucleus</location>
    </subcellularLocation>
</comment>
<reference evidence="6" key="1">
    <citation type="submission" date="2016-03" db="EMBL/GenBank/DDBJ databases">
        <authorList>
            <person name="Devillers Hugo."/>
        </authorList>
    </citation>
    <scope>NUCLEOTIDE SEQUENCE [LARGE SCALE GENOMIC DNA]</scope>
</reference>
<evidence type="ECO:0000256" key="2">
    <source>
        <dbReference type="ARBA" id="ARBA00014649"/>
    </source>
</evidence>
<comment type="function">
    <text evidence="3">Involved in nuclear export, actin cytoskeleton organization and vesicular transport.</text>
</comment>
<dbReference type="Pfam" id="PF13862">
    <property type="entry name" value="BCCIP"/>
    <property type="match status" value="1"/>
</dbReference>
<dbReference type="PANTHER" id="PTHR13261">
    <property type="entry name" value="BRCA2 AND CDKN1A INTERACTING PROTEIN"/>
    <property type="match status" value="1"/>
</dbReference>
<dbReference type="GO" id="GO:0015031">
    <property type="term" value="P:protein transport"/>
    <property type="evidence" value="ECO:0007669"/>
    <property type="project" value="UniProtKB-KW"/>
</dbReference>
<proteinExistence type="inferred from homology"/>
<dbReference type="EMBL" id="LT598482">
    <property type="protein sequence ID" value="SCU85749.1"/>
    <property type="molecule type" value="Genomic_DNA"/>
</dbReference>
<keyword evidence="3" id="KW-0539">Nucleus</keyword>
<sequence length="269" mass="30532">MVASIKLSDAVKRKRDLQDAESDIDISSTDSENESGSDEQQEIVNVDFDFFNVNKDVDFHALKNLVRQLMGPQESNKVSLTALADLILESPTTTIKTDGQESDPYCFLSFIDYKSHKDCDYARYLKNVDTKIAGFLQTIDNSNKSCSLVLSERLINMPPEIIAPIFNITLEDVSNSLGSGKNYDYYVIMSRKFEVSVEVDDDEKPGQGRKRVRTSEIDYFHEEDRFFEQNAKIHADSESRKGLISTFVVIDHSSLLKSIEEVKALVETW</sequence>
<organism evidence="5 6">
    <name type="scientific">Lachancea meyersii CBS 8951</name>
    <dbReference type="NCBI Taxonomy" id="1266667"/>
    <lineage>
        <taxon>Eukaryota</taxon>
        <taxon>Fungi</taxon>
        <taxon>Dikarya</taxon>
        <taxon>Ascomycota</taxon>
        <taxon>Saccharomycotina</taxon>
        <taxon>Saccharomycetes</taxon>
        <taxon>Saccharomycetales</taxon>
        <taxon>Saccharomycetaceae</taxon>
        <taxon>Lachancea</taxon>
    </lineage>
</organism>
<keyword evidence="3" id="KW-0813">Transport</keyword>
<dbReference type="PIRSF" id="PIRSF028983">
    <property type="entry name" value="BCP1"/>
    <property type="match status" value="1"/>
</dbReference>
<dbReference type="PANTHER" id="PTHR13261:SF0">
    <property type="entry name" value="BRCA2 AND CDKN1A-INTERACTING PROTEIN"/>
    <property type="match status" value="1"/>
</dbReference>
<dbReference type="OrthoDB" id="27543at2759"/>
<evidence type="ECO:0000256" key="4">
    <source>
        <dbReference type="SAM" id="MobiDB-lite"/>
    </source>
</evidence>
<keyword evidence="6" id="KW-1185">Reference proteome</keyword>
<dbReference type="AlphaFoldDB" id="A0A1G4J796"/>
<dbReference type="Proteomes" id="UP000191144">
    <property type="component" value="Chromosome D"/>
</dbReference>
<dbReference type="InterPro" id="IPR025602">
    <property type="entry name" value="BCP1_family"/>
</dbReference>
<evidence type="ECO:0000313" key="5">
    <source>
        <dbReference type="EMBL" id="SCU85749.1"/>
    </source>
</evidence>
<evidence type="ECO:0000313" key="6">
    <source>
        <dbReference type="Proteomes" id="UP000191144"/>
    </source>
</evidence>
<keyword evidence="3" id="KW-0653">Protein transport</keyword>
<evidence type="ECO:0000256" key="3">
    <source>
        <dbReference type="PIRNR" id="PIRNR028983"/>
    </source>
</evidence>
<feature type="region of interest" description="Disordered" evidence="4">
    <location>
        <begin position="1"/>
        <end position="39"/>
    </location>
</feature>
<protein>
    <recommendedName>
        <fullName evidence="2 3">Protein BCP1</fullName>
    </recommendedName>
</protein>
<gene>
    <name evidence="5" type="ORF">LAME_0D02608G</name>
</gene>
<accession>A0A1G4J796</accession>